<reference evidence="1 2" key="1">
    <citation type="submission" date="2018-03" db="EMBL/GenBank/DDBJ databases">
        <title>Genomic Encyclopedia of Archaeal and Bacterial Type Strains, Phase II (KMG-II): from individual species to whole genera.</title>
        <authorList>
            <person name="Goeker M."/>
        </authorList>
    </citation>
    <scope>NUCLEOTIDE SEQUENCE [LARGE SCALE GENOMIC DNA]</scope>
    <source>
        <strain evidence="1 2">DSM 100065</strain>
    </source>
</reference>
<dbReference type="RefSeq" id="WP_146135397.1">
    <property type="nucleotide sequence ID" value="NZ_PVUE01000014.1"/>
</dbReference>
<sequence length="129" mass="14065">MNQPTHSVTDRALGAEIAYAIAAQDAEALRRVLSTPVTFRAVTPRRFWDAETAVGAVDIILGTWFGPDKQVTEMTSLATDSVGDVKKVSYRLSVELESGPSVIEQVIYYAETDGQITDLRLVCSGFRPS</sequence>
<name>A0A2T0ZWL3_9ACTN</name>
<accession>A0A2T0ZWL3</accession>
<keyword evidence="2" id="KW-1185">Reference proteome</keyword>
<dbReference type="OrthoDB" id="3481727at2"/>
<dbReference type="Proteomes" id="UP000237752">
    <property type="component" value="Unassembled WGS sequence"/>
</dbReference>
<organism evidence="1 2">
    <name type="scientific">Antricoccus suffuscus</name>
    <dbReference type="NCBI Taxonomy" id="1629062"/>
    <lineage>
        <taxon>Bacteria</taxon>
        <taxon>Bacillati</taxon>
        <taxon>Actinomycetota</taxon>
        <taxon>Actinomycetes</taxon>
        <taxon>Geodermatophilales</taxon>
        <taxon>Antricoccaceae</taxon>
        <taxon>Antricoccus</taxon>
    </lineage>
</organism>
<evidence type="ECO:0000313" key="2">
    <source>
        <dbReference type="Proteomes" id="UP000237752"/>
    </source>
</evidence>
<dbReference type="EMBL" id="PVUE01000014">
    <property type="protein sequence ID" value="PRZ40723.1"/>
    <property type="molecule type" value="Genomic_DNA"/>
</dbReference>
<comment type="caution">
    <text evidence="1">The sequence shown here is derived from an EMBL/GenBank/DDBJ whole genome shotgun (WGS) entry which is preliminary data.</text>
</comment>
<proteinExistence type="predicted"/>
<evidence type="ECO:0008006" key="3">
    <source>
        <dbReference type="Google" id="ProtNLM"/>
    </source>
</evidence>
<protein>
    <recommendedName>
        <fullName evidence="3">SnoaL-like protein</fullName>
    </recommendedName>
</protein>
<gene>
    <name evidence="1" type="ORF">CLV47_11420</name>
</gene>
<evidence type="ECO:0000313" key="1">
    <source>
        <dbReference type="EMBL" id="PRZ40723.1"/>
    </source>
</evidence>
<dbReference type="AlphaFoldDB" id="A0A2T0ZWL3"/>